<evidence type="ECO:0000259" key="2">
    <source>
        <dbReference type="Pfam" id="PF01498"/>
    </source>
</evidence>
<evidence type="ECO:0000256" key="1">
    <source>
        <dbReference type="ARBA" id="ARBA00004123"/>
    </source>
</evidence>
<feature type="domain" description="Transposase Tc1-like" evidence="2">
    <location>
        <begin position="67"/>
        <end position="133"/>
    </location>
</feature>
<dbReference type="AlphaFoldDB" id="A0A9J6F485"/>
<dbReference type="Pfam" id="PF01498">
    <property type="entry name" value="HTH_Tnp_Tc3_2"/>
    <property type="match status" value="1"/>
</dbReference>
<dbReference type="GO" id="GO:0015074">
    <property type="term" value="P:DNA integration"/>
    <property type="evidence" value="ECO:0007669"/>
    <property type="project" value="InterPro"/>
</dbReference>
<proteinExistence type="predicted"/>
<dbReference type="SUPFAM" id="SSF46689">
    <property type="entry name" value="Homeodomain-like"/>
    <property type="match status" value="1"/>
</dbReference>
<gene>
    <name evidence="3" type="ORF">HPB51_013673</name>
</gene>
<evidence type="ECO:0000313" key="3">
    <source>
        <dbReference type="EMBL" id="KAH8041013.1"/>
    </source>
</evidence>
<dbReference type="EMBL" id="JABSTU010000001">
    <property type="protein sequence ID" value="KAH8041013.1"/>
    <property type="molecule type" value="Genomic_DNA"/>
</dbReference>
<organism evidence="3 4">
    <name type="scientific">Rhipicephalus microplus</name>
    <name type="common">Cattle tick</name>
    <name type="synonym">Boophilus microplus</name>
    <dbReference type="NCBI Taxonomy" id="6941"/>
    <lineage>
        <taxon>Eukaryota</taxon>
        <taxon>Metazoa</taxon>
        <taxon>Ecdysozoa</taxon>
        <taxon>Arthropoda</taxon>
        <taxon>Chelicerata</taxon>
        <taxon>Arachnida</taxon>
        <taxon>Acari</taxon>
        <taxon>Parasitiformes</taxon>
        <taxon>Ixodida</taxon>
        <taxon>Ixodoidea</taxon>
        <taxon>Ixodidae</taxon>
        <taxon>Rhipicephalinae</taxon>
        <taxon>Rhipicephalus</taxon>
        <taxon>Boophilus</taxon>
    </lineage>
</organism>
<dbReference type="InterPro" id="IPR009057">
    <property type="entry name" value="Homeodomain-like_sf"/>
</dbReference>
<accession>A0A9J6F485</accession>
<comment type="subcellular location">
    <subcellularLocation>
        <location evidence="1">Nucleus</location>
    </subcellularLocation>
</comment>
<dbReference type="Pfam" id="PF13384">
    <property type="entry name" value="HTH_23"/>
    <property type="match status" value="1"/>
</dbReference>
<keyword evidence="4" id="KW-1185">Reference proteome</keyword>
<dbReference type="InterPro" id="IPR002492">
    <property type="entry name" value="Transposase_Tc1-like"/>
</dbReference>
<dbReference type="GO" id="GO:0006313">
    <property type="term" value="P:DNA transposition"/>
    <property type="evidence" value="ECO:0007669"/>
    <property type="project" value="InterPro"/>
</dbReference>
<dbReference type="GO" id="GO:0003677">
    <property type="term" value="F:DNA binding"/>
    <property type="evidence" value="ECO:0007669"/>
    <property type="project" value="InterPro"/>
</dbReference>
<comment type="caution">
    <text evidence="3">The sequence shown here is derived from an EMBL/GenBank/DDBJ whole genome shotgun (WGS) entry which is preliminary data.</text>
</comment>
<dbReference type="Proteomes" id="UP000821866">
    <property type="component" value="Chromosome 1"/>
</dbReference>
<dbReference type="GO" id="GO:0005634">
    <property type="term" value="C:nucleus"/>
    <property type="evidence" value="ECO:0007669"/>
    <property type="project" value="UniProtKB-SubCell"/>
</dbReference>
<reference evidence="3" key="2">
    <citation type="submission" date="2021-09" db="EMBL/GenBank/DDBJ databases">
        <authorList>
            <person name="Jia N."/>
            <person name="Wang J."/>
            <person name="Shi W."/>
            <person name="Du L."/>
            <person name="Sun Y."/>
            <person name="Zhan W."/>
            <person name="Jiang J."/>
            <person name="Wang Q."/>
            <person name="Zhang B."/>
            <person name="Ji P."/>
            <person name="Sakyi L.B."/>
            <person name="Cui X."/>
            <person name="Yuan T."/>
            <person name="Jiang B."/>
            <person name="Yang W."/>
            <person name="Lam T.T.-Y."/>
            <person name="Chang Q."/>
            <person name="Ding S."/>
            <person name="Wang X."/>
            <person name="Zhu J."/>
            <person name="Ruan X."/>
            <person name="Zhao L."/>
            <person name="Wei J."/>
            <person name="Que T."/>
            <person name="Du C."/>
            <person name="Cheng J."/>
            <person name="Dai P."/>
            <person name="Han X."/>
            <person name="Huang E."/>
            <person name="Gao Y."/>
            <person name="Liu J."/>
            <person name="Shao H."/>
            <person name="Ye R."/>
            <person name="Li L."/>
            <person name="Wei W."/>
            <person name="Wang X."/>
            <person name="Wang C."/>
            <person name="Huo Q."/>
            <person name="Li W."/>
            <person name="Guo W."/>
            <person name="Chen H."/>
            <person name="Chen S."/>
            <person name="Zhou L."/>
            <person name="Zhou L."/>
            <person name="Ni X."/>
            <person name="Tian J."/>
            <person name="Zhou Y."/>
            <person name="Sheng Y."/>
            <person name="Liu T."/>
            <person name="Pan Y."/>
            <person name="Xia L."/>
            <person name="Li J."/>
            <person name="Zhao F."/>
            <person name="Cao W."/>
        </authorList>
    </citation>
    <scope>NUCLEOTIDE SEQUENCE</scope>
    <source>
        <strain evidence="3">Rmic-2018</strain>
        <tissue evidence="3">Larvae</tissue>
    </source>
</reference>
<name>A0A9J6F485_RHIMP</name>
<reference evidence="3" key="1">
    <citation type="journal article" date="2020" name="Cell">
        <title>Large-Scale Comparative Analyses of Tick Genomes Elucidate Their Genetic Diversity and Vector Capacities.</title>
        <authorList>
            <consortium name="Tick Genome and Microbiome Consortium (TIGMIC)"/>
            <person name="Jia N."/>
            <person name="Wang J."/>
            <person name="Shi W."/>
            <person name="Du L."/>
            <person name="Sun Y."/>
            <person name="Zhan W."/>
            <person name="Jiang J.F."/>
            <person name="Wang Q."/>
            <person name="Zhang B."/>
            <person name="Ji P."/>
            <person name="Bell-Sakyi L."/>
            <person name="Cui X.M."/>
            <person name="Yuan T.T."/>
            <person name="Jiang B.G."/>
            <person name="Yang W.F."/>
            <person name="Lam T.T."/>
            <person name="Chang Q.C."/>
            <person name="Ding S.J."/>
            <person name="Wang X.J."/>
            <person name="Zhu J.G."/>
            <person name="Ruan X.D."/>
            <person name="Zhao L."/>
            <person name="Wei J.T."/>
            <person name="Ye R.Z."/>
            <person name="Que T.C."/>
            <person name="Du C.H."/>
            <person name="Zhou Y.H."/>
            <person name="Cheng J.X."/>
            <person name="Dai P.F."/>
            <person name="Guo W.B."/>
            <person name="Han X.H."/>
            <person name="Huang E.J."/>
            <person name="Li L.F."/>
            <person name="Wei W."/>
            <person name="Gao Y.C."/>
            <person name="Liu J.Z."/>
            <person name="Shao H.Z."/>
            <person name="Wang X."/>
            <person name="Wang C.C."/>
            <person name="Yang T.C."/>
            <person name="Huo Q.B."/>
            <person name="Li W."/>
            <person name="Chen H.Y."/>
            <person name="Chen S.E."/>
            <person name="Zhou L.G."/>
            <person name="Ni X.B."/>
            <person name="Tian J.H."/>
            <person name="Sheng Y."/>
            <person name="Liu T."/>
            <person name="Pan Y.S."/>
            <person name="Xia L.Y."/>
            <person name="Li J."/>
            <person name="Zhao F."/>
            <person name="Cao W.C."/>
        </authorList>
    </citation>
    <scope>NUCLEOTIDE SEQUENCE</scope>
    <source>
        <strain evidence="3">Rmic-2018</strain>
    </source>
</reference>
<evidence type="ECO:0000313" key="4">
    <source>
        <dbReference type="Proteomes" id="UP000821866"/>
    </source>
</evidence>
<sequence>MSRGPNSERLLIVELSQKQYTQRQKAGMIGKSNKTVNRIIQAYKKEGRICDARHKRHPRATTAAQDADIRDAAKASPFSTTREIAAAAGVSASASTIKRRLAEGKLKSYVAAQKPRLSLSNRTACLNFAKEHASWKTDDWKTVHFSNGSRLVAKESGRASRRLHLPRTICL</sequence>
<protein>
    <recommendedName>
        <fullName evidence="2">Transposase Tc1-like domain-containing protein</fullName>
    </recommendedName>
</protein>